<sequence>MNRKRNPWYIVFTILVILGIIGFIVYSFLSKGSGTSNLTSFTELVNKAALSDSDNIYFKEINALNNNTISYILQDGDKLINSTVAGNVDYLSNATQALAFVKETARNAASDEVILKAFKGHMQYYLNNAYVRAFAKHYLQTGKFKKANGEDSNKTFAQVAEKINAADSTSVISKVFDVLTSRKTIANGGLGIFKTQATRPGVSNPQFGNVWETWNGKTFGANEVFKSIAQNANVRTEADFIAALEKRLSDNMSNKLKALTGDQKYFIVWSE</sequence>
<keyword evidence="1" id="KW-1133">Transmembrane helix</keyword>
<organism evidence="2 3">
    <name type="scientific">Mycoplasmopsis gallopavonis</name>
    <dbReference type="NCBI Taxonomy" id="76629"/>
    <lineage>
        <taxon>Bacteria</taxon>
        <taxon>Bacillati</taxon>
        <taxon>Mycoplasmatota</taxon>
        <taxon>Mycoplasmoidales</taxon>
        <taxon>Metamycoplasmataceae</taxon>
        <taxon>Mycoplasmopsis</taxon>
    </lineage>
</organism>
<evidence type="ECO:0000313" key="3">
    <source>
        <dbReference type="Proteomes" id="UP000289862"/>
    </source>
</evidence>
<evidence type="ECO:0000313" key="2">
    <source>
        <dbReference type="EMBL" id="VEU72633.1"/>
    </source>
</evidence>
<gene>
    <name evidence="2" type="ORF">NCTC10186_00097</name>
</gene>
<keyword evidence="3" id="KW-1185">Reference proteome</keyword>
<protein>
    <submittedName>
        <fullName evidence="2">Uncharacterized protein</fullName>
    </submittedName>
</protein>
<feature type="transmembrane region" description="Helical" evidence="1">
    <location>
        <begin position="7"/>
        <end position="29"/>
    </location>
</feature>
<reference evidence="2 3" key="1">
    <citation type="submission" date="2019-01" db="EMBL/GenBank/DDBJ databases">
        <authorList>
            <consortium name="Pathogen Informatics"/>
        </authorList>
    </citation>
    <scope>NUCLEOTIDE SEQUENCE [LARGE SCALE GENOMIC DNA]</scope>
    <source>
        <strain evidence="2 3">NCTC10186</strain>
    </source>
</reference>
<name>A0A449AYM9_9BACT</name>
<dbReference type="RefSeq" id="WP_129724531.1">
    <property type="nucleotide sequence ID" value="NZ_LR215031.1"/>
</dbReference>
<accession>A0A449AYM9</accession>
<dbReference type="EMBL" id="LR215031">
    <property type="protein sequence ID" value="VEU72633.1"/>
    <property type="molecule type" value="Genomic_DNA"/>
</dbReference>
<evidence type="ECO:0000256" key="1">
    <source>
        <dbReference type="SAM" id="Phobius"/>
    </source>
</evidence>
<keyword evidence="1" id="KW-0472">Membrane</keyword>
<dbReference type="AlphaFoldDB" id="A0A449AYM9"/>
<proteinExistence type="predicted"/>
<dbReference type="Proteomes" id="UP000289862">
    <property type="component" value="Chromosome"/>
</dbReference>
<keyword evidence="1" id="KW-0812">Transmembrane</keyword>
<dbReference type="KEGG" id="mgal:NCTC10186_00097"/>